<keyword evidence="1" id="KW-0805">Transcription regulation</keyword>
<dbReference type="OMA" id="AAWDKQK"/>
<sequence length="680" mass="76979">MDTLFRADGYSNFGSEFLQPDFDSQDSLSEGNLVNDCQFDHLLNNVSGPSTFSSLPDDISATQCELEDCTVERDYFDGVFKYLQQMLMDEEDLVDKHCMLQDCLAFQSAEKSFYEVLNENHPSSLGSSPSALDNSAEIWPNEVNDPVVSHHTFQSNFQLTTPAESSDLSVHYLVDPCLSPSQTLQSSTERNGTVVAAGEKSSNDRSKKKNTRRDPEGGDQDKDERPSKQLASHTDEIDNIEDYDDALLCPARNPNFYGESPARGGTECPEIEGRKKQQYVPPTTAKRGRPRASQKQDSIREVVDLRDLLTRCAQAAAGYDNWIANELLKQIRQHSSPYGDPTERLAHCFANALEARIAGTGAALYSALTAKRTPAADVLRAYQAYMEICPFQRMSNAFANKSIGRLTSKVTRIHIIDFGILYGFQWPCFIQGISLRPGGPPKLRITGIDLPQPGFRPAERIEETGRRLENYAKRFSVPFEFNAIAKRWDTITTEDLVVDKDEILVVNCLYRLRNVPDETVVPSSPRDAVMNLIRKINPDIFVHGILNGMYSAPFFLTRFKEALYHFSSLFDMFEATLPREDLNRSMFEREVIGREVMNVIACEGTERVERPETYKQWQVRNQRAGFRQLPLNKEIIREVRAKVKSSYNGHFLVDEDSDWMLQGWKGRVIYALACWKPAGL</sequence>
<dbReference type="InParanoid" id="A0A068UPY0"/>
<feature type="region of interest" description="SAW" evidence="3">
    <location>
        <begin position="601"/>
        <end position="676"/>
    </location>
</feature>
<comment type="similarity">
    <text evidence="3">Belongs to the GRAS family.</text>
</comment>
<organism evidence="5 6">
    <name type="scientific">Coffea canephora</name>
    <name type="common">Robusta coffee</name>
    <dbReference type="NCBI Taxonomy" id="49390"/>
    <lineage>
        <taxon>Eukaryota</taxon>
        <taxon>Viridiplantae</taxon>
        <taxon>Streptophyta</taxon>
        <taxon>Embryophyta</taxon>
        <taxon>Tracheophyta</taxon>
        <taxon>Spermatophyta</taxon>
        <taxon>Magnoliopsida</taxon>
        <taxon>eudicotyledons</taxon>
        <taxon>Gunneridae</taxon>
        <taxon>Pentapetalae</taxon>
        <taxon>asterids</taxon>
        <taxon>lamiids</taxon>
        <taxon>Gentianales</taxon>
        <taxon>Rubiaceae</taxon>
        <taxon>Ixoroideae</taxon>
        <taxon>Gardenieae complex</taxon>
        <taxon>Bertiereae - Coffeeae clade</taxon>
        <taxon>Coffeeae</taxon>
        <taxon>Coffea</taxon>
    </lineage>
</organism>
<feature type="region of interest" description="Leucine repeat II (LRII)" evidence="3">
    <location>
        <begin position="463"/>
        <end position="495"/>
    </location>
</feature>
<comment type="caution">
    <text evidence="3">Lacks conserved residue(s) required for the propagation of feature annotation.</text>
</comment>
<proteinExistence type="inferred from homology"/>
<dbReference type="OrthoDB" id="47276at2759"/>
<evidence type="ECO:0000313" key="6">
    <source>
        <dbReference type="Proteomes" id="UP000295252"/>
    </source>
</evidence>
<dbReference type="PhylomeDB" id="A0A068UPY0"/>
<accession>A0A068UPY0</accession>
<feature type="region of interest" description="Leucine repeat I (LRI)" evidence="3">
    <location>
        <begin position="303"/>
        <end position="363"/>
    </location>
</feature>
<dbReference type="Proteomes" id="UP000295252">
    <property type="component" value="Chromosome I"/>
</dbReference>
<evidence type="ECO:0000256" key="4">
    <source>
        <dbReference type="SAM" id="MobiDB-lite"/>
    </source>
</evidence>
<evidence type="ECO:0000256" key="2">
    <source>
        <dbReference type="ARBA" id="ARBA00023163"/>
    </source>
</evidence>
<dbReference type="EMBL" id="HG739124">
    <property type="protein sequence ID" value="CDP09653.1"/>
    <property type="molecule type" value="Genomic_DNA"/>
</dbReference>
<dbReference type="Pfam" id="PF03514">
    <property type="entry name" value="GRAS"/>
    <property type="match status" value="1"/>
</dbReference>
<reference evidence="6" key="1">
    <citation type="journal article" date="2014" name="Science">
        <title>The coffee genome provides insight into the convergent evolution of caffeine biosynthesis.</title>
        <authorList>
            <person name="Denoeud F."/>
            <person name="Carretero-Paulet L."/>
            <person name="Dereeper A."/>
            <person name="Droc G."/>
            <person name="Guyot R."/>
            <person name="Pietrella M."/>
            <person name="Zheng C."/>
            <person name="Alberti A."/>
            <person name="Anthony F."/>
            <person name="Aprea G."/>
            <person name="Aury J.M."/>
            <person name="Bento P."/>
            <person name="Bernard M."/>
            <person name="Bocs S."/>
            <person name="Campa C."/>
            <person name="Cenci A."/>
            <person name="Combes M.C."/>
            <person name="Crouzillat D."/>
            <person name="Da Silva C."/>
            <person name="Daddiego L."/>
            <person name="De Bellis F."/>
            <person name="Dussert S."/>
            <person name="Garsmeur O."/>
            <person name="Gayraud T."/>
            <person name="Guignon V."/>
            <person name="Jahn K."/>
            <person name="Jamilloux V."/>
            <person name="Joet T."/>
            <person name="Labadie K."/>
            <person name="Lan T."/>
            <person name="Leclercq J."/>
            <person name="Lepelley M."/>
            <person name="Leroy T."/>
            <person name="Li L.T."/>
            <person name="Librado P."/>
            <person name="Lopez L."/>
            <person name="Munoz A."/>
            <person name="Noel B."/>
            <person name="Pallavicini A."/>
            <person name="Perrotta G."/>
            <person name="Poncet V."/>
            <person name="Pot D."/>
            <person name="Priyono X."/>
            <person name="Rigoreau M."/>
            <person name="Rouard M."/>
            <person name="Rozas J."/>
            <person name="Tranchant-Dubreuil C."/>
            <person name="VanBuren R."/>
            <person name="Zhang Q."/>
            <person name="Andrade A.C."/>
            <person name="Argout X."/>
            <person name="Bertrand B."/>
            <person name="de Kochko A."/>
            <person name="Graziosi G."/>
            <person name="Henry R.J."/>
            <person name="Jayarama X."/>
            <person name="Ming R."/>
            <person name="Nagai C."/>
            <person name="Rounsley S."/>
            <person name="Sankoff D."/>
            <person name="Giuliano G."/>
            <person name="Albert V.A."/>
            <person name="Wincker P."/>
            <person name="Lashermes P."/>
        </authorList>
    </citation>
    <scope>NUCLEOTIDE SEQUENCE [LARGE SCALE GENOMIC DNA]</scope>
    <source>
        <strain evidence="6">cv. DH200-94</strain>
    </source>
</reference>
<dbReference type="PROSITE" id="PS50985">
    <property type="entry name" value="GRAS"/>
    <property type="match status" value="1"/>
</dbReference>
<feature type="short sequence motif" description="VHIID" evidence="3">
    <location>
        <begin position="413"/>
        <end position="417"/>
    </location>
</feature>
<gene>
    <name evidence="5" type="ORF">GSCOC_T00030060001</name>
</gene>
<dbReference type="InterPro" id="IPR005202">
    <property type="entry name" value="TF_GRAS"/>
</dbReference>
<evidence type="ECO:0000256" key="3">
    <source>
        <dbReference type="PROSITE-ProRule" id="PRU01191"/>
    </source>
</evidence>
<keyword evidence="2" id="KW-0804">Transcription</keyword>
<evidence type="ECO:0000313" key="5">
    <source>
        <dbReference type="EMBL" id="CDP09653.1"/>
    </source>
</evidence>
<feature type="region of interest" description="Disordered" evidence="4">
    <location>
        <begin position="181"/>
        <end position="237"/>
    </location>
</feature>
<feature type="compositionally biased region" description="Basic and acidic residues" evidence="4">
    <location>
        <begin position="212"/>
        <end position="227"/>
    </location>
</feature>
<dbReference type="PANTHER" id="PTHR31636">
    <property type="entry name" value="OSJNBA0084A10.13 PROTEIN-RELATED"/>
    <property type="match status" value="1"/>
</dbReference>
<dbReference type="Gramene" id="CDP09653">
    <property type="protein sequence ID" value="CDP09653"/>
    <property type="gene ID" value="GSCOC_T00030060001"/>
</dbReference>
<evidence type="ECO:0000256" key="1">
    <source>
        <dbReference type="ARBA" id="ARBA00023015"/>
    </source>
</evidence>
<name>A0A068UPY0_COFCA</name>
<feature type="region of interest" description="VHIID" evidence="3">
    <location>
        <begin position="382"/>
        <end position="447"/>
    </location>
</feature>
<keyword evidence="6" id="KW-1185">Reference proteome</keyword>
<dbReference type="AlphaFoldDB" id="A0A068UPY0"/>
<feature type="compositionally biased region" description="Polar residues" evidence="4">
    <location>
        <begin position="181"/>
        <end position="191"/>
    </location>
</feature>
<protein>
    <submittedName>
        <fullName evidence="5">Uncharacterized protein</fullName>
    </submittedName>
</protein>
<feature type="region of interest" description="Disordered" evidence="4">
    <location>
        <begin position="258"/>
        <end position="297"/>
    </location>
</feature>
<dbReference type="STRING" id="49390.A0A068UPY0"/>